<dbReference type="Proteomes" id="UP000766486">
    <property type="component" value="Unassembled WGS sequence"/>
</dbReference>
<gene>
    <name evidence="1" type="ORF">CLO192961_LOCUS44108</name>
</gene>
<keyword evidence="2" id="KW-1185">Reference proteome</keyword>
<evidence type="ECO:0000313" key="2">
    <source>
        <dbReference type="Proteomes" id="UP000766486"/>
    </source>
</evidence>
<dbReference type="EMBL" id="CABFNS010000354">
    <property type="protein sequence ID" value="VUC21204.1"/>
    <property type="molecule type" value="Genomic_DNA"/>
</dbReference>
<sequence>MASAVGVTSVSESRALIDDMRTNCPEAALLVKMINRDDFSAAQAVDQILPLTKAAADEAFRTRDQHGPYHADALWLHADTVGANIVALARRVPHGQQSKLVDFVLHLQKTTVPDSNRGGNLQLDGAIFWADMPEMSLKLSEYQSMVHENKQHFENCHAFVAQLSEIAFQRYSEVIGWNVYPMTRVLEDDYVLSREHVRLLCIWLIYAPNKVWSDAQQRRSRKTGTTVREFKPEFWSQWKELLQNCQKTPSPETSDQDTQALLRRALGSISKIEAIENK</sequence>
<dbReference type="Pfam" id="PF12311">
    <property type="entry name" value="DUF3632"/>
    <property type="match status" value="1"/>
</dbReference>
<comment type="caution">
    <text evidence="1">The sequence shown here is derived from an EMBL/GenBank/DDBJ whole genome shotgun (WGS) entry which is preliminary data.</text>
</comment>
<proteinExistence type="predicted"/>
<name>A0ABY6TU54_BIOOC</name>
<dbReference type="InterPro" id="IPR022085">
    <property type="entry name" value="OpdG"/>
</dbReference>
<reference evidence="1 2" key="1">
    <citation type="submission" date="2019-06" db="EMBL/GenBank/DDBJ databases">
        <authorList>
            <person name="Broberg M."/>
        </authorList>
    </citation>
    <scope>NUCLEOTIDE SEQUENCE [LARGE SCALE GENOMIC DNA]</scope>
</reference>
<evidence type="ECO:0000313" key="1">
    <source>
        <dbReference type="EMBL" id="VUC21204.1"/>
    </source>
</evidence>
<accession>A0ABY6TU54</accession>
<dbReference type="PANTHER" id="PTHR38797:SF6">
    <property type="match status" value="1"/>
</dbReference>
<dbReference type="PANTHER" id="PTHR38797">
    <property type="entry name" value="NUCLEAR PORE COMPLEX PROTEIN NUP85-RELATED"/>
    <property type="match status" value="1"/>
</dbReference>
<protein>
    <submittedName>
        <fullName evidence="1">Uncharacterized protein</fullName>
    </submittedName>
</protein>
<organism evidence="1 2">
    <name type="scientific">Bionectria ochroleuca</name>
    <name type="common">Gliocladium roseum</name>
    <dbReference type="NCBI Taxonomy" id="29856"/>
    <lineage>
        <taxon>Eukaryota</taxon>
        <taxon>Fungi</taxon>
        <taxon>Dikarya</taxon>
        <taxon>Ascomycota</taxon>
        <taxon>Pezizomycotina</taxon>
        <taxon>Sordariomycetes</taxon>
        <taxon>Hypocreomycetidae</taxon>
        <taxon>Hypocreales</taxon>
        <taxon>Bionectriaceae</taxon>
        <taxon>Clonostachys</taxon>
    </lineage>
</organism>
<dbReference type="InterPro" id="IPR053204">
    <property type="entry name" value="Oxopyrrolidines_Biosynth-assoc"/>
</dbReference>